<evidence type="ECO:0000256" key="1">
    <source>
        <dbReference type="SAM" id="MobiDB-lite"/>
    </source>
</evidence>
<dbReference type="EMBL" id="CP157484">
    <property type="protein sequence ID" value="XBO41445.1"/>
    <property type="molecule type" value="Genomic_DNA"/>
</dbReference>
<dbReference type="PANTHER" id="PTHR37951">
    <property type="entry name" value="CYTOPLASMIC PROTEIN-RELATED"/>
    <property type="match status" value="1"/>
</dbReference>
<proteinExistence type="predicted"/>
<name>A0AAU7JMD2_9HYPH</name>
<dbReference type="PANTHER" id="PTHR37951:SF1">
    <property type="entry name" value="TYPE VI SECRETION SYSTEM COMPONENT TSSA1"/>
    <property type="match status" value="1"/>
</dbReference>
<feature type="domain" description="ImpA N-terminal" evidence="2">
    <location>
        <begin position="11"/>
        <end position="136"/>
    </location>
</feature>
<dbReference type="InterPro" id="IPR010657">
    <property type="entry name" value="ImpA_N"/>
</dbReference>
<dbReference type="RefSeq" id="WP_406858299.1">
    <property type="nucleotide sequence ID" value="NZ_CP157484.1"/>
</dbReference>
<organism evidence="3">
    <name type="scientific">Alsobacter sp. KACC 23698</name>
    <dbReference type="NCBI Taxonomy" id="3149229"/>
    <lineage>
        <taxon>Bacteria</taxon>
        <taxon>Pseudomonadati</taxon>
        <taxon>Pseudomonadota</taxon>
        <taxon>Alphaproteobacteria</taxon>
        <taxon>Hyphomicrobiales</taxon>
        <taxon>Alsobacteraceae</taxon>
        <taxon>Alsobacter</taxon>
    </lineage>
</organism>
<feature type="region of interest" description="Disordered" evidence="1">
    <location>
        <begin position="353"/>
        <end position="377"/>
    </location>
</feature>
<dbReference type="AlphaFoldDB" id="A0AAU7JMD2"/>
<gene>
    <name evidence="3" type="ORF">ABEG18_12020</name>
</gene>
<protein>
    <submittedName>
        <fullName evidence="3">Type VI secretion system ImpA family N-terminal domain-containing protein</fullName>
    </submittedName>
</protein>
<dbReference type="Pfam" id="PF06812">
    <property type="entry name" value="ImpA_N"/>
    <property type="match status" value="1"/>
</dbReference>
<evidence type="ECO:0000259" key="2">
    <source>
        <dbReference type="Pfam" id="PF06812"/>
    </source>
</evidence>
<dbReference type="InterPro" id="IPR017740">
    <property type="entry name" value="TssA-like"/>
</dbReference>
<evidence type="ECO:0000313" key="3">
    <source>
        <dbReference type="EMBL" id="XBO41445.1"/>
    </source>
</evidence>
<reference evidence="3" key="1">
    <citation type="submission" date="2024-05" db="EMBL/GenBank/DDBJ databases">
        <authorList>
            <person name="Kim S."/>
            <person name="Heo J."/>
            <person name="Choi H."/>
            <person name="Choi Y."/>
            <person name="Kwon S.-W."/>
            <person name="Kim Y."/>
        </authorList>
    </citation>
    <scope>NUCLEOTIDE SEQUENCE</scope>
    <source>
        <strain evidence="3">KACC 23698</strain>
    </source>
</reference>
<sequence>MTSIDYRALEQPLKPDDPCGPDLDLEGDDDYLNFFAVQEGVMPATFFVDGQPFSFDPSVVDIDELVAKIGALLSRTRDLRLVMLLARLSILNGNLAEFSRSVVAGARMLELFWDETHPRAENGSLAMRAATLGTLDESTVAFSLQYVRLCESRRAGPVNLRSFLYARREAEPRAGEETPTESTILQTLRDAAEQTAASRAAVEATRAALDRIGALWAERADIVTAPRLSNLRAVLTRILALIDLALPPAAAAAAEPGATPSLEAESASAPQGGVGSGAQAAAALQGAYSYFQACEPSSPVLPLLAQAQALLGKSFIEVLQILLPDHVGSAAYQIGGRHVFPLPVGRLADLSPASETADEGWGETSAESQADDGPRMAHAGSQVVPAARDGAAIATRSQALAALDQVAAWMRAQEPSSPVPWLIERASALAGRDFLSVLRAVLPPDALSDLDQGS</sequence>
<accession>A0AAU7JMD2</accession>